<dbReference type="GO" id="GO:0003690">
    <property type="term" value="F:double-stranded DNA binding"/>
    <property type="evidence" value="ECO:0007669"/>
    <property type="project" value="InterPro"/>
</dbReference>
<dbReference type="GO" id="GO:0016787">
    <property type="term" value="F:hydrolase activity"/>
    <property type="evidence" value="ECO:0007669"/>
    <property type="project" value="UniProtKB-KW"/>
</dbReference>
<keyword evidence="9" id="KW-1185">Reference proteome</keyword>
<dbReference type="InterPro" id="IPR016587">
    <property type="entry name" value="Rad17"/>
</dbReference>
<evidence type="ECO:0000256" key="1">
    <source>
        <dbReference type="ARBA" id="ARBA00004123"/>
    </source>
</evidence>
<dbReference type="PIRSF" id="PIRSF011769">
    <property type="entry name" value="Cell_cycle_RAD17"/>
    <property type="match status" value="1"/>
</dbReference>
<dbReference type="PANTHER" id="PTHR10870:SF0">
    <property type="entry name" value="CELL CYCLE CHECKPOINT PROTEIN RAD1"/>
    <property type="match status" value="1"/>
</dbReference>
<evidence type="ECO:0000256" key="7">
    <source>
        <dbReference type="SAM" id="MobiDB-lite"/>
    </source>
</evidence>
<accession>A0A1G4K3C2</accession>
<keyword evidence="3 6" id="KW-0227">DNA damage</keyword>
<organism evidence="8 9">
    <name type="scientific">Lachancea mirantina</name>
    <dbReference type="NCBI Taxonomy" id="1230905"/>
    <lineage>
        <taxon>Eukaryota</taxon>
        <taxon>Fungi</taxon>
        <taxon>Dikarya</taxon>
        <taxon>Ascomycota</taxon>
        <taxon>Saccharomycotina</taxon>
        <taxon>Saccharomycetes</taxon>
        <taxon>Saccharomycetales</taxon>
        <taxon>Saccharomycetaceae</taxon>
        <taxon>Lachancea</taxon>
    </lineage>
</organism>
<dbReference type="AlphaFoldDB" id="A0A1G4K3C2"/>
<dbReference type="GO" id="GO:0000077">
    <property type="term" value="P:DNA damage checkpoint signaling"/>
    <property type="evidence" value="ECO:0007669"/>
    <property type="project" value="UniProtKB-UniRule"/>
</dbReference>
<dbReference type="EMBL" id="LT598467">
    <property type="protein sequence ID" value="SCU98204.1"/>
    <property type="molecule type" value="Genomic_DNA"/>
</dbReference>
<dbReference type="Pfam" id="PF02144">
    <property type="entry name" value="Rad1"/>
    <property type="match status" value="1"/>
</dbReference>
<dbReference type="GO" id="GO:0007131">
    <property type="term" value="P:reciprocal meiotic recombination"/>
    <property type="evidence" value="ECO:0007669"/>
    <property type="project" value="InterPro"/>
</dbReference>
<name>A0A1G4K3C2_9SACH</name>
<evidence type="ECO:0000313" key="8">
    <source>
        <dbReference type="EMBL" id="SCU98204.1"/>
    </source>
</evidence>
<proteinExistence type="inferred from homology"/>
<dbReference type="Proteomes" id="UP000191024">
    <property type="component" value="Chromosome F"/>
</dbReference>
<evidence type="ECO:0000256" key="6">
    <source>
        <dbReference type="PIRNR" id="PIRNR011769"/>
    </source>
</evidence>
<dbReference type="OrthoDB" id="337581at2759"/>
<keyword evidence="6" id="KW-0378">Hydrolase</keyword>
<dbReference type="Gene3D" id="3.70.10.10">
    <property type="match status" value="1"/>
</dbReference>
<evidence type="ECO:0000313" key="9">
    <source>
        <dbReference type="Proteomes" id="UP000191024"/>
    </source>
</evidence>
<keyword evidence="5 6" id="KW-0539">Nucleus</keyword>
<reference evidence="9" key="1">
    <citation type="submission" date="2016-03" db="EMBL/GenBank/DDBJ databases">
        <authorList>
            <person name="Devillers H."/>
        </authorList>
    </citation>
    <scope>NUCLEOTIDE SEQUENCE [LARGE SCALE GENOMIC DNA]</scope>
</reference>
<dbReference type="GO" id="GO:0030896">
    <property type="term" value="C:checkpoint clamp complex"/>
    <property type="evidence" value="ECO:0007669"/>
    <property type="project" value="UniProtKB-UniRule"/>
</dbReference>
<keyword evidence="6" id="KW-0238">DNA-binding</keyword>
<evidence type="ECO:0000256" key="3">
    <source>
        <dbReference type="ARBA" id="ARBA00022763"/>
    </source>
</evidence>
<dbReference type="STRING" id="1230905.A0A1G4K3C2"/>
<keyword evidence="4 6" id="KW-0234">DNA repair</keyword>
<dbReference type="PRINTS" id="PR01245">
    <property type="entry name" value="RAD1REC1"/>
</dbReference>
<feature type="region of interest" description="Disordered" evidence="7">
    <location>
        <begin position="362"/>
        <end position="390"/>
    </location>
</feature>
<comment type="function">
    <text evidence="6">Component of the checkpoint clamp complex involved in the surveillance mechanism that allows the DNA repair pathways to act to restore the integrity of the DNA prior to DNA synthesis or separation of the replicated chromosomes.</text>
</comment>
<dbReference type="GO" id="GO:0006302">
    <property type="term" value="P:double-strand break repair"/>
    <property type="evidence" value="ECO:0007669"/>
    <property type="project" value="UniProtKB-UniRule"/>
</dbReference>
<gene>
    <name evidence="8" type="ORF">LAMI_0F13520G</name>
</gene>
<dbReference type="InterPro" id="IPR046938">
    <property type="entry name" value="DNA_clamp_sf"/>
</dbReference>
<dbReference type="GO" id="GO:0004518">
    <property type="term" value="F:nuclease activity"/>
    <property type="evidence" value="ECO:0007669"/>
    <property type="project" value="UniProtKB-KW"/>
</dbReference>
<dbReference type="SUPFAM" id="SSF55979">
    <property type="entry name" value="DNA clamp"/>
    <property type="match status" value="1"/>
</dbReference>
<dbReference type="GO" id="GO:0003684">
    <property type="term" value="F:damaged DNA binding"/>
    <property type="evidence" value="ECO:0007669"/>
    <property type="project" value="UniProtKB-UniRule"/>
</dbReference>
<keyword evidence="6" id="KW-0540">Nuclease</keyword>
<evidence type="ECO:0000256" key="2">
    <source>
        <dbReference type="ARBA" id="ARBA00010991"/>
    </source>
</evidence>
<comment type="subcellular location">
    <subcellularLocation>
        <location evidence="1 6">Nucleus</location>
    </subcellularLocation>
</comment>
<dbReference type="PANTHER" id="PTHR10870">
    <property type="entry name" value="CELL CYCLE CHECKPOINT PROTEIN RAD1"/>
    <property type="match status" value="1"/>
</dbReference>
<protein>
    <recommendedName>
        <fullName evidence="6">DNA damage checkpoint control protein RAD17</fullName>
    </recommendedName>
</protein>
<comment type="similarity">
    <text evidence="2 6">Belongs to the rad1 family.</text>
</comment>
<evidence type="ECO:0000256" key="5">
    <source>
        <dbReference type="ARBA" id="ARBA00023242"/>
    </source>
</evidence>
<evidence type="ECO:0000256" key="4">
    <source>
        <dbReference type="ARBA" id="ARBA00023204"/>
    </source>
</evidence>
<sequence length="390" mass="43448">MIHAGVLFSASTVHLEHITMALNCLTPFGIKDDVMIYIDKDGLSFSRQNNHVITISLFLSKELFISYDYHSGEDLNGYTQLCLKINHLLDSINVVNRNKDDVVECTLSYNGEGSPFTLIFEDSLITEKVEYSTYLTKEPDATGLELSNDEVVFNCIIKGDVLYSAMQDLKEIGCRECYLYAMTKSDDKNVLALVSRGQLGLSKILLPSERSTLEKLEVIDPDTGSRVFDVPVIGFFDFSAFDKVRMSAKIASKAMLKKDVHGLLSVNILSDTNDVVVNNPKGPTPATNRNTSLPRDYPGIVTEIALLERADFEPTDRKEIELFMSFNEEDRAGTDVYKPRCEQAASKPVPTSEINDTNLLHIGQAPSRDDNDNAADDSFRPAANDIPLFF</sequence>
<dbReference type="InterPro" id="IPR003021">
    <property type="entry name" value="Rad1_Rec1_Rad17"/>
</dbReference>